<organism evidence="2 3">
    <name type="scientific">Microbotryum intermedium</name>
    <dbReference type="NCBI Taxonomy" id="269621"/>
    <lineage>
        <taxon>Eukaryota</taxon>
        <taxon>Fungi</taxon>
        <taxon>Dikarya</taxon>
        <taxon>Basidiomycota</taxon>
        <taxon>Pucciniomycotina</taxon>
        <taxon>Microbotryomycetes</taxon>
        <taxon>Microbotryales</taxon>
        <taxon>Microbotryaceae</taxon>
        <taxon>Microbotryum</taxon>
    </lineage>
</organism>
<evidence type="ECO:0000313" key="2">
    <source>
        <dbReference type="EMBL" id="SCV71450.1"/>
    </source>
</evidence>
<feature type="region of interest" description="Disordered" evidence="1">
    <location>
        <begin position="27"/>
        <end position="76"/>
    </location>
</feature>
<gene>
    <name evidence="2" type="ORF">BQ2448_3038</name>
</gene>
<dbReference type="Proteomes" id="UP000198372">
    <property type="component" value="Unassembled WGS sequence"/>
</dbReference>
<accession>A0A238FC88</accession>
<feature type="compositionally biased region" description="Basic residues" evidence="1">
    <location>
        <begin position="60"/>
        <end position="69"/>
    </location>
</feature>
<evidence type="ECO:0000256" key="1">
    <source>
        <dbReference type="SAM" id="MobiDB-lite"/>
    </source>
</evidence>
<name>A0A238FC88_9BASI</name>
<dbReference type="EMBL" id="FMSP01000007">
    <property type="protein sequence ID" value="SCV71450.1"/>
    <property type="molecule type" value="Genomic_DNA"/>
</dbReference>
<evidence type="ECO:0000313" key="3">
    <source>
        <dbReference type="Proteomes" id="UP000198372"/>
    </source>
</evidence>
<protein>
    <submittedName>
        <fullName evidence="2">BQ2448_3038 protein</fullName>
    </submittedName>
</protein>
<reference evidence="3" key="1">
    <citation type="submission" date="2016-09" db="EMBL/GenBank/DDBJ databases">
        <authorList>
            <person name="Jeantristanb JTB J.-T."/>
            <person name="Ricardo R."/>
        </authorList>
    </citation>
    <scope>NUCLEOTIDE SEQUENCE [LARGE SCALE GENOMIC DNA]</scope>
</reference>
<sequence>MVPGTASLKSMREVQRQRSLGLHAQARFRHGSFGHPGSTTTTTTDGNGPLNAPGSAVPRRSLHGLHHGTKPSNDYKVRGNARSQAALQDEVMIAHGHVGASGSMMSSSPPPSGAATNTEGALVTTGLHDAEDDQGAAVKRVTSFRVDQVMVHKPPRRDLTHDYEVIQPHARVITLPEDVMTSPGTSALSIGGGGGPSSFLHPPRQGSDAGNSSASEEDEDWELLGMDDKVAAGPRVQPQARTWASIVSRV</sequence>
<dbReference type="AlphaFoldDB" id="A0A238FC88"/>
<feature type="region of interest" description="Disordered" evidence="1">
    <location>
        <begin position="183"/>
        <end position="250"/>
    </location>
</feature>
<keyword evidence="3" id="KW-1185">Reference proteome</keyword>
<dbReference type="OrthoDB" id="2538227at2759"/>
<proteinExistence type="predicted"/>